<dbReference type="AlphaFoldDB" id="A0A8J5G487"/>
<dbReference type="InterPro" id="IPR051801">
    <property type="entry name" value="GH28_Enzymes"/>
</dbReference>
<dbReference type="EMBL" id="JACMSC010000011">
    <property type="protein sequence ID" value="KAG6499491.1"/>
    <property type="molecule type" value="Genomic_DNA"/>
</dbReference>
<protein>
    <recommendedName>
        <fullName evidence="4">Pectate lyase superfamily protein domain-containing protein</fullName>
    </recommendedName>
</protein>
<dbReference type="SUPFAM" id="SSF51126">
    <property type="entry name" value="Pectin lyase-like"/>
    <property type="match status" value="1"/>
</dbReference>
<organism evidence="2 3">
    <name type="scientific">Zingiber officinale</name>
    <name type="common">Ginger</name>
    <name type="synonym">Amomum zingiber</name>
    <dbReference type="NCBI Taxonomy" id="94328"/>
    <lineage>
        <taxon>Eukaryota</taxon>
        <taxon>Viridiplantae</taxon>
        <taxon>Streptophyta</taxon>
        <taxon>Embryophyta</taxon>
        <taxon>Tracheophyta</taxon>
        <taxon>Spermatophyta</taxon>
        <taxon>Magnoliopsida</taxon>
        <taxon>Liliopsida</taxon>
        <taxon>Zingiberales</taxon>
        <taxon>Zingiberaceae</taxon>
        <taxon>Zingiber</taxon>
    </lineage>
</organism>
<evidence type="ECO:0008006" key="4">
    <source>
        <dbReference type="Google" id="ProtNLM"/>
    </source>
</evidence>
<dbReference type="PANTHER" id="PTHR31339:SF16">
    <property type="entry name" value="OS01G0618900 PROTEIN"/>
    <property type="match status" value="1"/>
</dbReference>
<dbReference type="PANTHER" id="PTHR31339">
    <property type="entry name" value="PECTIN LYASE-RELATED"/>
    <property type="match status" value="1"/>
</dbReference>
<accession>A0A8J5G487</accession>
<evidence type="ECO:0000313" key="3">
    <source>
        <dbReference type="Proteomes" id="UP000734854"/>
    </source>
</evidence>
<sequence>MAGRLLMARLLLAILLALLQGGAFVAAEGDETCSGIVPMKKRGEVVSITDFGGVGDGRTLNTEAFVSAVAWIEQRNAPGGTLLYVPSGVWLTGAFNLTSHMTLFLAQVCGLVVDSVMVGLLESPSAILNDPFCRIHQVGH</sequence>
<gene>
    <name evidence="2" type="ORF">ZIOFF_039280</name>
</gene>
<comment type="caution">
    <text evidence="2">The sequence shown here is derived from an EMBL/GenBank/DDBJ whole genome shotgun (WGS) entry which is preliminary data.</text>
</comment>
<dbReference type="InterPro" id="IPR012334">
    <property type="entry name" value="Pectin_lyas_fold"/>
</dbReference>
<keyword evidence="1" id="KW-0732">Signal</keyword>
<reference evidence="2 3" key="1">
    <citation type="submission" date="2020-08" db="EMBL/GenBank/DDBJ databases">
        <title>Plant Genome Project.</title>
        <authorList>
            <person name="Zhang R.-G."/>
        </authorList>
    </citation>
    <scope>NUCLEOTIDE SEQUENCE [LARGE SCALE GENOMIC DNA]</scope>
    <source>
        <tissue evidence="2">Rhizome</tissue>
    </source>
</reference>
<proteinExistence type="predicted"/>
<evidence type="ECO:0000256" key="1">
    <source>
        <dbReference type="SAM" id="SignalP"/>
    </source>
</evidence>
<dbReference type="Proteomes" id="UP000734854">
    <property type="component" value="Unassembled WGS sequence"/>
</dbReference>
<name>A0A8J5G487_ZINOF</name>
<feature type="signal peptide" evidence="1">
    <location>
        <begin position="1"/>
        <end position="27"/>
    </location>
</feature>
<dbReference type="InterPro" id="IPR011050">
    <property type="entry name" value="Pectin_lyase_fold/virulence"/>
</dbReference>
<keyword evidence="3" id="KW-1185">Reference proteome</keyword>
<evidence type="ECO:0000313" key="2">
    <source>
        <dbReference type="EMBL" id="KAG6499491.1"/>
    </source>
</evidence>
<feature type="chain" id="PRO_5035184465" description="Pectate lyase superfamily protein domain-containing protein" evidence="1">
    <location>
        <begin position="28"/>
        <end position="140"/>
    </location>
</feature>
<dbReference type="Gene3D" id="2.160.20.10">
    <property type="entry name" value="Single-stranded right-handed beta-helix, Pectin lyase-like"/>
    <property type="match status" value="1"/>
</dbReference>